<protein>
    <recommendedName>
        <fullName evidence="6">ADP-dependent (S)-NAD(P)H-hydrate dehydratase</fullName>
        <ecNumber evidence="6">4.2.1.136</ecNumber>
    </recommendedName>
    <alternativeName>
        <fullName evidence="6">ADP-dependent NAD(P)HX dehydratase</fullName>
    </alternativeName>
</protein>
<dbReference type="Pfam" id="PF01256">
    <property type="entry name" value="Carb_kinase"/>
    <property type="match status" value="1"/>
</dbReference>
<dbReference type="Gene3D" id="3.40.1190.20">
    <property type="match status" value="1"/>
</dbReference>
<dbReference type="GO" id="GO:0110051">
    <property type="term" value="P:metabolite repair"/>
    <property type="evidence" value="ECO:0007669"/>
    <property type="project" value="TreeGrafter"/>
</dbReference>
<name>A0A0R2KMR7_9LACO</name>
<dbReference type="GO" id="GO:0046496">
    <property type="term" value="P:nicotinamide nucleotide metabolic process"/>
    <property type="evidence" value="ECO:0007669"/>
    <property type="project" value="UniProtKB-UniRule"/>
</dbReference>
<proteinExistence type="inferred from homology"/>
<dbReference type="eggNOG" id="COG0063">
    <property type="taxonomic scope" value="Bacteria"/>
</dbReference>
<comment type="similarity">
    <text evidence="6">Belongs to the NnrD/CARKD family.</text>
</comment>
<comment type="catalytic activity">
    <reaction evidence="6">
        <text>(6S)-NADPHX + ADP = AMP + phosphate + NADPH + H(+)</text>
        <dbReference type="Rhea" id="RHEA:32235"/>
        <dbReference type="ChEBI" id="CHEBI:15378"/>
        <dbReference type="ChEBI" id="CHEBI:43474"/>
        <dbReference type="ChEBI" id="CHEBI:57783"/>
        <dbReference type="ChEBI" id="CHEBI:64076"/>
        <dbReference type="ChEBI" id="CHEBI:456215"/>
        <dbReference type="ChEBI" id="CHEBI:456216"/>
        <dbReference type="EC" id="4.2.1.136"/>
    </reaction>
</comment>
<dbReference type="GO" id="GO:0052855">
    <property type="term" value="F:ADP-dependent NAD(P)H-hydrate dehydratase activity"/>
    <property type="evidence" value="ECO:0007669"/>
    <property type="project" value="UniProtKB-UniRule"/>
</dbReference>
<dbReference type="GO" id="GO:0005524">
    <property type="term" value="F:ATP binding"/>
    <property type="evidence" value="ECO:0007669"/>
    <property type="project" value="UniProtKB-KW"/>
</dbReference>
<feature type="binding site" evidence="6">
    <location>
        <position position="221"/>
    </location>
    <ligand>
        <name>(6S)-NADPHX</name>
        <dbReference type="ChEBI" id="CHEBI:64076"/>
    </ligand>
</feature>
<dbReference type="PROSITE" id="PS01050">
    <property type="entry name" value="YJEF_C_2"/>
    <property type="match status" value="1"/>
</dbReference>
<feature type="binding site" evidence="6">
    <location>
        <position position="220"/>
    </location>
    <ligand>
        <name>AMP</name>
        <dbReference type="ChEBI" id="CHEBI:456215"/>
    </ligand>
</feature>
<keyword evidence="3 6" id="KW-0521">NADP</keyword>
<feature type="binding site" evidence="6">
    <location>
        <position position="42"/>
    </location>
    <ligand>
        <name>(6S)-NADPHX</name>
        <dbReference type="ChEBI" id="CHEBI:64076"/>
    </ligand>
</feature>
<dbReference type="PROSITE" id="PS51383">
    <property type="entry name" value="YJEF_C_3"/>
    <property type="match status" value="1"/>
</dbReference>
<keyword evidence="8" id="KW-0418">Kinase</keyword>
<dbReference type="PATRIC" id="fig|1122146.4.peg.468"/>
<keyword evidence="2 6" id="KW-0067">ATP-binding</keyword>
<evidence type="ECO:0000256" key="4">
    <source>
        <dbReference type="ARBA" id="ARBA00023027"/>
    </source>
</evidence>
<keyword evidence="1 6" id="KW-0547">Nucleotide-binding</keyword>
<dbReference type="CDD" id="cd01171">
    <property type="entry name" value="YXKO-related"/>
    <property type="match status" value="1"/>
</dbReference>
<dbReference type="InterPro" id="IPR017953">
    <property type="entry name" value="Carbohydrate_kinase_pred_CS"/>
</dbReference>
<dbReference type="GO" id="GO:0016301">
    <property type="term" value="F:kinase activity"/>
    <property type="evidence" value="ECO:0007669"/>
    <property type="project" value="UniProtKB-KW"/>
</dbReference>
<dbReference type="PANTHER" id="PTHR12592:SF0">
    <property type="entry name" value="ATP-DEPENDENT (S)-NAD(P)H-HYDRATE DEHYDRATASE"/>
    <property type="match status" value="1"/>
</dbReference>
<feature type="binding site" evidence="6">
    <location>
        <position position="103"/>
    </location>
    <ligand>
        <name>(6S)-NADPHX</name>
        <dbReference type="ChEBI" id="CHEBI:64076"/>
    </ligand>
</feature>
<evidence type="ECO:0000259" key="7">
    <source>
        <dbReference type="PROSITE" id="PS51383"/>
    </source>
</evidence>
<evidence type="ECO:0000256" key="5">
    <source>
        <dbReference type="ARBA" id="ARBA00023239"/>
    </source>
</evidence>
<dbReference type="GO" id="GO:0052856">
    <property type="term" value="F:NAD(P)HX epimerase activity"/>
    <property type="evidence" value="ECO:0007669"/>
    <property type="project" value="TreeGrafter"/>
</dbReference>
<keyword evidence="4 6" id="KW-0520">NAD</keyword>
<comment type="cofactor">
    <cofactor evidence="6">
        <name>Mg(2+)</name>
        <dbReference type="ChEBI" id="CHEBI:18420"/>
    </cofactor>
</comment>
<dbReference type="Proteomes" id="UP000051500">
    <property type="component" value="Unassembled WGS sequence"/>
</dbReference>
<comment type="function">
    <text evidence="6">Catalyzes the dehydration of the S-form of NAD(P)HX at the expense of ADP, which is converted to AMP. Together with NAD(P)HX epimerase, which catalyzes the epimerization of the S- and R-forms, the enzyme allows the repair of both epimers of NAD(P)HX, a damaged form of NAD(P)H that is a result of enzymatic or heat-dependent hydration.</text>
</comment>
<organism evidence="8 9">
    <name type="scientific">Ligilactobacillus ceti DSM 22408</name>
    <dbReference type="NCBI Taxonomy" id="1122146"/>
    <lineage>
        <taxon>Bacteria</taxon>
        <taxon>Bacillati</taxon>
        <taxon>Bacillota</taxon>
        <taxon>Bacilli</taxon>
        <taxon>Lactobacillales</taxon>
        <taxon>Lactobacillaceae</taxon>
        <taxon>Ligilactobacillus</taxon>
    </lineage>
</organism>
<dbReference type="SUPFAM" id="SSF53613">
    <property type="entry name" value="Ribokinase-like"/>
    <property type="match status" value="1"/>
</dbReference>
<comment type="catalytic activity">
    <reaction evidence="6">
        <text>(6S)-NADHX + ADP = AMP + phosphate + NADH + H(+)</text>
        <dbReference type="Rhea" id="RHEA:32223"/>
        <dbReference type="ChEBI" id="CHEBI:15378"/>
        <dbReference type="ChEBI" id="CHEBI:43474"/>
        <dbReference type="ChEBI" id="CHEBI:57945"/>
        <dbReference type="ChEBI" id="CHEBI:64074"/>
        <dbReference type="ChEBI" id="CHEBI:456215"/>
        <dbReference type="ChEBI" id="CHEBI:456216"/>
        <dbReference type="EC" id="4.2.1.136"/>
    </reaction>
</comment>
<keyword evidence="5 6" id="KW-0456">Lyase</keyword>
<comment type="caution">
    <text evidence="8">The sequence shown here is derived from an EMBL/GenBank/DDBJ whole genome shotgun (WGS) entry which is preliminary data.</text>
</comment>
<comment type="subunit">
    <text evidence="6">Homotetramer.</text>
</comment>
<dbReference type="HAMAP" id="MF_01965">
    <property type="entry name" value="NADHX_dehydratase"/>
    <property type="match status" value="1"/>
</dbReference>
<dbReference type="InterPro" id="IPR000631">
    <property type="entry name" value="CARKD"/>
</dbReference>
<dbReference type="EC" id="4.2.1.136" evidence="6"/>
<accession>A0A0R2KMR7</accession>
<dbReference type="NCBIfam" id="TIGR00196">
    <property type="entry name" value="yjeF_cterm"/>
    <property type="match status" value="1"/>
</dbReference>
<dbReference type="STRING" id="1122146.IV53_GL000456"/>
<sequence length="282" mass="30244">MILMILTTQCLTNVIKKRPTNSHKGTFGRVLLIGGSLQYGGAILLATKAAVRAGAGLVTCATDLINRTALNTTLPEAMFINYLDFSALKQQLSQADVVVIGPGLGLSAEAFNIFKITCQQINSQATLVIDGSALTFVAQAPSCLQTCATQKIILTPHLKEWERITNLSLNQQSIINNQKAQQKLSATVVLKGATTTIYYLDGHTATINIGGPYMATGGTGDTLTGIIAAFLAQFKEPNPKEVLAAAVFLHSYIPQQLSQHNYVVLPSEISNHLPNIMQKFSS</sequence>
<evidence type="ECO:0000313" key="8">
    <source>
        <dbReference type="EMBL" id="KRN88492.1"/>
    </source>
</evidence>
<feature type="domain" description="YjeF C-terminal" evidence="7">
    <location>
        <begin position="8"/>
        <end position="280"/>
    </location>
</feature>
<dbReference type="AlphaFoldDB" id="A0A0R2KMR7"/>
<dbReference type="PANTHER" id="PTHR12592">
    <property type="entry name" value="ATP-DEPENDENT (S)-NAD(P)H-HYDRATE DEHYDRATASE FAMILY MEMBER"/>
    <property type="match status" value="1"/>
</dbReference>
<dbReference type="EMBL" id="JQBZ01000025">
    <property type="protein sequence ID" value="KRN88492.1"/>
    <property type="molecule type" value="Genomic_DNA"/>
</dbReference>
<gene>
    <name evidence="6" type="primary">nnrD</name>
    <name evidence="8" type="ORF">IV53_GL000456</name>
</gene>
<evidence type="ECO:0000256" key="6">
    <source>
        <dbReference type="HAMAP-Rule" id="MF_01965"/>
    </source>
</evidence>
<dbReference type="InterPro" id="IPR029056">
    <property type="entry name" value="Ribokinase-like"/>
</dbReference>
<evidence type="ECO:0000256" key="2">
    <source>
        <dbReference type="ARBA" id="ARBA00022840"/>
    </source>
</evidence>
<feature type="binding site" evidence="6">
    <location>
        <position position="157"/>
    </location>
    <ligand>
        <name>(6S)-NADPHX</name>
        <dbReference type="ChEBI" id="CHEBI:64076"/>
    </ligand>
</feature>
<feature type="binding site" evidence="6">
    <location>
        <begin position="191"/>
        <end position="195"/>
    </location>
    <ligand>
        <name>AMP</name>
        <dbReference type="ChEBI" id="CHEBI:456215"/>
    </ligand>
</feature>
<evidence type="ECO:0000256" key="1">
    <source>
        <dbReference type="ARBA" id="ARBA00022741"/>
    </source>
</evidence>
<keyword evidence="8" id="KW-0808">Transferase</keyword>
<evidence type="ECO:0000313" key="9">
    <source>
        <dbReference type="Proteomes" id="UP000051500"/>
    </source>
</evidence>
<reference evidence="8 9" key="1">
    <citation type="journal article" date="2015" name="Genome Announc.">
        <title>Expanding the biotechnology potential of lactobacilli through comparative genomics of 213 strains and associated genera.</title>
        <authorList>
            <person name="Sun Z."/>
            <person name="Harris H.M."/>
            <person name="McCann A."/>
            <person name="Guo C."/>
            <person name="Argimon S."/>
            <person name="Zhang W."/>
            <person name="Yang X."/>
            <person name="Jeffery I.B."/>
            <person name="Cooney J.C."/>
            <person name="Kagawa T.F."/>
            <person name="Liu W."/>
            <person name="Song Y."/>
            <person name="Salvetti E."/>
            <person name="Wrobel A."/>
            <person name="Rasinkangas P."/>
            <person name="Parkhill J."/>
            <person name="Rea M.C."/>
            <person name="O'Sullivan O."/>
            <person name="Ritari J."/>
            <person name="Douillard F.P."/>
            <person name="Paul Ross R."/>
            <person name="Yang R."/>
            <person name="Briner A.E."/>
            <person name="Felis G.E."/>
            <person name="de Vos W.M."/>
            <person name="Barrangou R."/>
            <person name="Klaenhammer T.R."/>
            <person name="Caufield P.W."/>
            <person name="Cui Y."/>
            <person name="Zhang H."/>
            <person name="O'Toole P.W."/>
        </authorList>
    </citation>
    <scope>NUCLEOTIDE SEQUENCE [LARGE SCALE GENOMIC DNA]</scope>
    <source>
        <strain evidence="8 9">DSM 22408</strain>
    </source>
</reference>
<evidence type="ECO:0000256" key="3">
    <source>
        <dbReference type="ARBA" id="ARBA00022857"/>
    </source>
</evidence>
<keyword evidence="9" id="KW-1185">Reference proteome</keyword>